<keyword evidence="4" id="KW-0029">Amino-acid transport</keyword>
<feature type="transmembrane region" description="Helical" evidence="7">
    <location>
        <begin position="296"/>
        <end position="315"/>
    </location>
</feature>
<dbReference type="KEGG" id="tasa:A1Q1_00575"/>
<feature type="transmembrane region" description="Helical" evidence="7">
    <location>
        <begin position="86"/>
        <end position="106"/>
    </location>
</feature>
<keyword evidence="5 7" id="KW-1133">Transmembrane helix</keyword>
<dbReference type="GO" id="GO:0016020">
    <property type="term" value="C:membrane"/>
    <property type="evidence" value="ECO:0007669"/>
    <property type="project" value="UniProtKB-SubCell"/>
</dbReference>
<evidence type="ECO:0000313" key="9">
    <source>
        <dbReference type="EMBL" id="EJT50108.1"/>
    </source>
</evidence>
<proteinExistence type="predicted"/>
<feature type="transmembrane region" description="Helical" evidence="7">
    <location>
        <begin position="483"/>
        <end position="502"/>
    </location>
</feature>
<organism evidence="9 10">
    <name type="scientific">Trichosporon asahii var. asahii (strain ATCC 90039 / CBS 2479 / JCM 2466 / KCTC 7840 / NBRC 103889/ NCYC 2677 / UAMH 7654)</name>
    <name type="common">Yeast</name>
    <dbReference type="NCBI Taxonomy" id="1186058"/>
    <lineage>
        <taxon>Eukaryota</taxon>
        <taxon>Fungi</taxon>
        <taxon>Dikarya</taxon>
        <taxon>Basidiomycota</taxon>
        <taxon>Agaricomycotina</taxon>
        <taxon>Tremellomycetes</taxon>
        <taxon>Trichosporonales</taxon>
        <taxon>Trichosporonaceae</taxon>
        <taxon>Trichosporon</taxon>
    </lineage>
</organism>
<dbReference type="PANTHER" id="PTHR43341">
    <property type="entry name" value="AMINO ACID PERMEASE"/>
    <property type="match status" value="1"/>
</dbReference>
<dbReference type="Proteomes" id="UP000002748">
    <property type="component" value="Unassembled WGS sequence"/>
</dbReference>
<dbReference type="EMBL" id="ALBS01000126">
    <property type="protein sequence ID" value="EJT50108.1"/>
    <property type="molecule type" value="Genomic_DNA"/>
</dbReference>
<reference evidence="9 10" key="1">
    <citation type="journal article" date="2012" name="Eukaryot. Cell">
        <title>Draft genome sequence of CBS 2479, the standard type strain of Trichosporon asahii.</title>
        <authorList>
            <person name="Yang R.Y."/>
            <person name="Li H.T."/>
            <person name="Zhu H."/>
            <person name="Zhou G.P."/>
            <person name="Wang M."/>
            <person name="Wang L."/>
        </authorList>
    </citation>
    <scope>NUCLEOTIDE SEQUENCE [LARGE SCALE GENOMIC DNA]</scope>
    <source>
        <strain evidence="10">ATCC 90039 / CBS 2479 / JCM 2466 / KCTC 7840 / NCYC 2677 / UAMH 7654</strain>
    </source>
</reference>
<keyword evidence="6 7" id="KW-0472">Membrane</keyword>
<dbReference type="RefSeq" id="XP_014181365.1">
    <property type="nucleotide sequence ID" value="XM_014325890.1"/>
</dbReference>
<dbReference type="PANTHER" id="PTHR43341:SF4">
    <property type="entry name" value="ARGININE PERMEASE CAN1-RELATED"/>
    <property type="match status" value="1"/>
</dbReference>
<comment type="subcellular location">
    <subcellularLocation>
        <location evidence="1">Membrane</location>
        <topology evidence="1">Multi-pass membrane protein</topology>
    </subcellularLocation>
</comment>
<name>J5R0S6_TRIAS</name>
<feature type="transmembrane region" description="Helical" evidence="7">
    <location>
        <begin position="61"/>
        <end position="80"/>
    </location>
</feature>
<dbReference type="GeneID" id="25984089"/>
<dbReference type="FunFam" id="1.20.1740.10:FF:000001">
    <property type="entry name" value="Amino acid permease"/>
    <property type="match status" value="1"/>
</dbReference>
<sequence>MNEPVKDVIDDKGVTDVYPVTSLRDAEAGDDYDAEKDVKVDVHTQLYDGVQRKMEQRHMQMIALAGTIGTGLFLNSGRIIAHGGPVGALLAFITTGTIAYGTLMCLGEMAVYAPISGGYIHFAERWVNPAVGFAVGWQVTVQYCISMPSEMIAANILCSYWDTGFAVSHQAAYITTFIVCGSLVNYFGARWFGESEFWTDGRFATMKIILVIILIITSLVIDLGGGPKKDRIGFRYWKDPGPFAPFYGDNNLGYFLGWFTDLVQAAGSYMGIEMVIVAAAEVRNPRVALKKAVKRLFWRILIFYILLIFLVSLIVRYDDPELLQSKGTAASSPFVLAMKRAGIQGLPHFVNACVLLSAFSSGSSLMYSASRMLYGMALRGYAPKFFAFTTRRGLPLYALMFTTCFYPLAYMSLSSGASTVFNWFSNLTALSGYVVWVSTDIFEAETDDQATIGVTYLRFKAGLAAHGIDRKTLHYANRFQPFIAYYVIFWAVVILTFNGWQVFTKGNWDPSDFVIAYIPVPIFLTLVTGYTLVKRPKWQKPSELDMYSNIPTDEQVAYEEPKPKNAFQKVVQFVFT</sequence>
<comment type="caution">
    <text evidence="9">The sequence shown here is derived from an EMBL/GenBank/DDBJ whole genome shotgun (WGS) entry which is preliminary data.</text>
</comment>
<gene>
    <name evidence="9" type="ORF">A1Q1_00575</name>
</gene>
<dbReference type="InterPro" id="IPR050524">
    <property type="entry name" value="APC_YAT"/>
</dbReference>
<dbReference type="HOGENOM" id="CLU_007946_12_1_1"/>
<dbReference type="PIRSF" id="PIRSF006060">
    <property type="entry name" value="AA_transporter"/>
    <property type="match status" value="1"/>
</dbReference>
<dbReference type="AlphaFoldDB" id="J5R0S6"/>
<dbReference type="VEuPathDB" id="FungiDB:A1Q1_00575"/>
<dbReference type="InterPro" id="IPR004841">
    <property type="entry name" value="AA-permease/SLC12A_dom"/>
</dbReference>
<dbReference type="Pfam" id="PF00324">
    <property type="entry name" value="AA_permease"/>
    <property type="match status" value="1"/>
</dbReference>
<evidence type="ECO:0000313" key="10">
    <source>
        <dbReference type="Proteomes" id="UP000002748"/>
    </source>
</evidence>
<evidence type="ECO:0000256" key="7">
    <source>
        <dbReference type="SAM" id="Phobius"/>
    </source>
</evidence>
<feature type="transmembrane region" description="Helical" evidence="7">
    <location>
        <begin position="349"/>
        <end position="374"/>
    </location>
</feature>
<keyword evidence="3 7" id="KW-0812">Transmembrane</keyword>
<feature type="transmembrane region" description="Helical" evidence="7">
    <location>
        <begin position="171"/>
        <end position="192"/>
    </location>
</feature>
<feature type="transmembrane region" description="Helical" evidence="7">
    <location>
        <begin position="394"/>
        <end position="413"/>
    </location>
</feature>
<evidence type="ECO:0000256" key="6">
    <source>
        <dbReference type="ARBA" id="ARBA00023136"/>
    </source>
</evidence>
<evidence type="ECO:0000256" key="2">
    <source>
        <dbReference type="ARBA" id="ARBA00022448"/>
    </source>
</evidence>
<dbReference type="Gene3D" id="1.20.1740.10">
    <property type="entry name" value="Amino acid/polyamine transporter I"/>
    <property type="match status" value="1"/>
</dbReference>
<feature type="transmembrane region" description="Helical" evidence="7">
    <location>
        <begin position="514"/>
        <end position="533"/>
    </location>
</feature>
<evidence type="ECO:0000259" key="8">
    <source>
        <dbReference type="Pfam" id="PF00324"/>
    </source>
</evidence>
<evidence type="ECO:0000256" key="1">
    <source>
        <dbReference type="ARBA" id="ARBA00004141"/>
    </source>
</evidence>
<feature type="domain" description="Amino acid permease/ SLC12A" evidence="8">
    <location>
        <begin position="58"/>
        <end position="536"/>
    </location>
</feature>
<dbReference type="PROSITE" id="PS00218">
    <property type="entry name" value="AMINO_ACID_PERMEASE_1"/>
    <property type="match status" value="1"/>
</dbReference>
<dbReference type="GO" id="GO:0015171">
    <property type="term" value="F:amino acid transmembrane transporter activity"/>
    <property type="evidence" value="ECO:0007669"/>
    <property type="project" value="TreeGrafter"/>
</dbReference>
<dbReference type="OrthoDB" id="10062876at2759"/>
<evidence type="ECO:0000256" key="4">
    <source>
        <dbReference type="ARBA" id="ARBA00022970"/>
    </source>
</evidence>
<accession>J5R0S6</accession>
<protein>
    <submittedName>
        <fullName evidence="9">General APC amino acid permease</fullName>
    </submittedName>
</protein>
<dbReference type="InterPro" id="IPR004840">
    <property type="entry name" value="Amino_acid_permease_CS"/>
</dbReference>
<feature type="transmembrane region" description="Helical" evidence="7">
    <location>
        <begin position="204"/>
        <end position="225"/>
    </location>
</feature>
<keyword evidence="2" id="KW-0813">Transport</keyword>
<evidence type="ECO:0000256" key="5">
    <source>
        <dbReference type="ARBA" id="ARBA00022989"/>
    </source>
</evidence>
<evidence type="ECO:0000256" key="3">
    <source>
        <dbReference type="ARBA" id="ARBA00022692"/>
    </source>
</evidence>
<feature type="transmembrane region" description="Helical" evidence="7">
    <location>
        <begin position="419"/>
        <end position="437"/>
    </location>
</feature>